<dbReference type="AlphaFoldDB" id="A0A151MIT9"/>
<keyword evidence="2" id="KW-1185">Reference proteome</keyword>
<comment type="caution">
    <text evidence="1">The sequence shown here is derived from an EMBL/GenBank/DDBJ whole genome shotgun (WGS) entry which is preliminary data.</text>
</comment>
<evidence type="ECO:0000313" key="2">
    <source>
        <dbReference type="Proteomes" id="UP000050525"/>
    </source>
</evidence>
<dbReference type="EMBL" id="AKHW03006071">
    <property type="protein sequence ID" value="KYO24448.1"/>
    <property type="molecule type" value="Genomic_DNA"/>
</dbReference>
<dbReference type="Proteomes" id="UP000050525">
    <property type="component" value="Unassembled WGS sequence"/>
</dbReference>
<gene>
    <name evidence="1" type="ORF">Y1Q_0002069</name>
</gene>
<proteinExistence type="predicted"/>
<reference evidence="1 2" key="1">
    <citation type="journal article" date="2012" name="Genome Biol.">
        <title>Sequencing three crocodilian genomes to illuminate the evolution of archosaurs and amniotes.</title>
        <authorList>
            <person name="St John J.A."/>
            <person name="Braun E.L."/>
            <person name="Isberg S.R."/>
            <person name="Miles L.G."/>
            <person name="Chong A.Y."/>
            <person name="Gongora J."/>
            <person name="Dalzell P."/>
            <person name="Moran C."/>
            <person name="Bed'hom B."/>
            <person name="Abzhanov A."/>
            <person name="Burgess S.C."/>
            <person name="Cooksey A.M."/>
            <person name="Castoe T.A."/>
            <person name="Crawford N.G."/>
            <person name="Densmore L.D."/>
            <person name="Drew J.C."/>
            <person name="Edwards S.V."/>
            <person name="Faircloth B.C."/>
            <person name="Fujita M.K."/>
            <person name="Greenwold M.J."/>
            <person name="Hoffmann F.G."/>
            <person name="Howard J.M."/>
            <person name="Iguchi T."/>
            <person name="Janes D.E."/>
            <person name="Khan S.Y."/>
            <person name="Kohno S."/>
            <person name="de Koning A.J."/>
            <person name="Lance S.L."/>
            <person name="McCarthy F.M."/>
            <person name="McCormack J.E."/>
            <person name="Merchant M.E."/>
            <person name="Peterson D.G."/>
            <person name="Pollock D.D."/>
            <person name="Pourmand N."/>
            <person name="Raney B.J."/>
            <person name="Roessler K.A."/>
            <person name="Sanford J.R."/>
            <person name="Sawyer R.H."/>
            <person name="Schmidt C.J."/>
            <person name="Triplett E.W."/>
            <person name="Tuberville T.D."/>
            <person name="Venegas-Anaya M."/>
            <person name="Howard J.T."/>
            <person name="Jarvis E.D."/>
            <person name="Guillette L.J.Jr."/>
            <person name="Glenn T.C."/>
            <person name="Green R.E."/>
            <person name="Ray D.A."/>
        </authorList>
    </citation>
    <scope>NUCLEOTIDE SEQUENCE [LARGE SCALE GENOMIC DNA]</scope>
    <source>
        <strain evidence="1">KSC_2009_1</strain>
    </source>
</reference>
<name>A0A151MIT9_ALLMI</name>
<evidence type="ECO:0000313" key="1">
    <source>
        <dbReference type="EMBL" id="KYO24448.1"/>
    </source>
</evidence>
<organism evidence="1 2">
    <name type="scientific">Alligator mississippiensis</name>
    <name type="common">American alligator</name>
    <dbReference type="NCBI Taxonomy" id="8496"/>
    <lineage>
        <taxon>Eukaryota</taxon>
        <taxon>Metazoa</taxon>
        <taxon>Chordata</taxon>
        <taxon>Craniata</taxon>
        <taxon>Vertebrata</taxon>
        <taxon>Euteleostomi</taxon>
        <taxon>Archelosauria</taxon>
        <taxon>Archosauria</taxon>
        <taxon>Crocodylia</taxon>
        <taxon>Alligatoridae</taxon>
        <taxon>Alligatorinae</taxon>
        <taxon>Alligator</taxon>
    </lineage>
</organism>
<protein>
    <submittedName>
        <fullName evidence="1">Uncharacterized protein</fullName>
    </submittedName>
</protein>
<accession>A0A151MIT9</accession>
<sequence length="85" mass="9245">MLEKIRAGQGCSSGLDLGSVPISSSCNQGNNYQISLPPCTEEAENVSPSLEICSAAATEWTLIKFQINHWVHSAISFLFIQLTNF</sequence>